<protein>
    <submittedName>
        <fullName evidence="2">Enoyl-CoA hydratase/isomerase family protein</fullName>
    </submittedName>
</protein>
<name>A0ABS8PAW5_9PSEU</name>
<accession>A0ABS8PAW5</accession>
<comment type="caution">
    <text evidence="2">The sequence shown here is derived from an EMBL/GenBank/DDBJ whole genome shotgun (WGS) entry which is preliminary data.</text>
</comment>
<dbReference type="Pfam" id="PF00378">
    <property type="entry name" value="ECH_1"/>
    <property type="match status" value="1"/>
</dbReference>
<dbReference type="PANTHER" id="PTHR43802:SF1">
    <property type="entry name" value="IP11341P-RELATED"/>
    <property type="match status" value="1"/>
</dbReference>
<dbReference type="CDD" id="cd06558">
    <property type="entry name" value="crotonase-like"/>
    <property type="match status" value="1"/>
</dbReference>
<keyword evidence="3" id="KW-1185">Reference proteome</keyword>
<dbReference type="InterPro" id="IPR029045">
    <property type="entry name" value="ClpP/crotonase-like_dom_sf"/>
</dbReference>
<proteinExistence type="inferred from homology"/>
<dbReference type="Gene3D" id="3.90.226.10">
    <property type="entry name" value="2-enoyl-CoA Hydratase, Chain A, domain 1"/>
    <property type="match status" value="1"/>
</dbReference>
<reference evidence="2 3" key="1">
    <citation type="submission" date="2021-11" db="EMBL/GenBank/DDBJ databases">
        <title>Draft genome sequence of Actinomycetospora sp. SF1 isolated from the rhizosphere soil.</title>
        <authorList>
            <person name="Duangmal K."/>
            <person name="Chantavorakit T."/>
        </authorList>
    </citation>
    <scope>NUCLEOTIDE SEQUENCE [LARGE SCALE GENOMIC DNA]</scope>
    <source>
        <strain evidence="2 3">TBRC 5722</strain>
    </source>
</reference>
<dbReference type="InterPro" id="IPR001753">
    <property type="entry name" value="Enoyl-CoA_hydra/iso"/>
</dbReference>
<dbReference type="SUPFAM" id="SSF52096">
    <property type="entry name" value="ClpP/crotonase"/>
    <property type="match status" value="1"/>
</dbReference>
<evidence type="ECO:0000313" key="2">
    <source>
        <dbReference type="EMBL" id="MCD2195348.1"/>
    </source>
</evidence>
<dbReference type="Proteomes" id="UP001199469">
    <property type="component" value="Unassembled WGS sequence"/>
</dbReference>
<dbReference type="PANTHER" id="PTHR43802">
    <property type="entry name" value="ENOYL-COA HYDRATASE"/>
    <property type="match status" value="1"/>
</dbReference>
<evidence type="ECO:0000313" key="3">
    <source>
        <dbReference type="Proteomes" id="UP001199469"/>
    </source>
</evidence>
<evidence type="ECO:0000256" key="1">
    <source>
        <dbReference type="ARBA" id="ARBA00005254"/>
    </source>
</evidence>
<sequence>MTDREFVTTRVSDGVCVLTLNRPDRLNAINRQLDLDWLHALQEAEADPDVRVVVQHGAGRMFSAGHDLAEVGQVIKDLAAEAHDWSKVYEFIWPEGSPLDLTCEYSKPIVSAVHGHVIGQAVFQVLATDLVVAAPGTVFNLEVMRTGGAAGAAAFSGLLPVKLVNEVALLGRLHAEELLACGSINRVVDDPLDEALRLASSVARMHPTSVTAYKTAMAETLRRRDIGDFKAAFDAIRDSHGNDDDNEFWAMAAERGVKEALAWRDAQFGPAPTPGGTR</sequence>
<gene>
    <name evidence="2" type="ORF">LQ327_18425</name>
</gene>
<dbReference type="RefSeq" id="WP_230736378.1">
    <property type="nucleotide sequence ID" value="NZ_JAJNDB010000004.1"/>
</dbReference>
<organism evidence="2 3">
    <name type="scientific">Actinomycetospora endophytica</name>
    <dbReference type="NCBI Taxonomy" id="2291215"/>
    <lineage>
        <taxon>Bacteria</taxon>
        <taxon>Bacillati</taxon>
        <taxon>Actinomycetota</taxon>
        <taxon>Actinomycetes</taxon>
        <taxon>Pseudonocardiales</taxon>
        <taxon>Pseudonocardiaceae</taxon>
        <taxon>Actinomycetospora</taxon>
    </lineage>
</organism>
<dbReference type="EMBL" id="JAJNDB010000004">
    <property type="protein sequence ID" value="MCD2195348.1"/>
    <property type="molecule type" value="Genomic_DNA"/>
</dbReference>
<comment type="similarity">
    <text evidence="1">Belongs to the enoyl-CoA hydratase/isomerase family.</text>
</comment>